<organism evidence="8 9">
    <name type="scientific">Acidipropionibacterium jensenii</name>
    <dbReference type="NCBI Taxonomy" id="1749"/>
    <lineage>
        <taxon>Bacteria</taxon>
        <taxon>Bacillati</taxon>
        <taxon>Actinomycetota</taxon>
        <taxon>Actinomycetes</taxon>
        <taxon>Propionibacteriales</taxon>
        <taxon>Propionibacteriaceae</taxon>
        <taxon>Acidipropionibacterium</taxon>
    </lineage>
</organism>
<feature type="transmembrane region" description="Helical" evidence="7">
    <location>
        <begin position="107"/>
        <end position="124"/>
    </location>
</feature>
<evidence type="ECO:0000256" key="1">
    <source>
        <dbReference type="ARBA" id="ARBA00004141"/>
    </source>
</evidence>
<feature type="transmembrane region" description="Helical" evidence="7">
    <location>
        <begin position="362"/>
        <end position="380"/>
    </location>
</feature>
<dbReference type="InterPro" id="IPR002549">
    <property type="entry name" value="AI-2E-like"/>
</dbReference>
<feature type="transmembrane region" description="Helical" evidence="7">
    <location>
        <begin position="130"/>
        <end position="150"/>
    </location>
</feature>
<comment type="similarity">
    <text evidence="2">Belongs to the autoinducer-2 exporter (AI-2E) (TC 2.A.86) family.</text>
</comment>
<protein>
    <submittedName>
        <fullName evidence="8">AI-2E family transporter</fullName>
    </submittedName>
</protein>
<dbReference type="PANTHER" id="PTHR21716">
    <property type="entry name" value="TRANSMEMBRANE PROTEIN"/>
    <property type="match status" value="1"/>
</dbReference>
<name>A0A3Q9UK81_9ACTN</name>
<proteinExistence type="inferred from homology"/>
<dbReference type="KEGG" id="aji:C0Z10_04355"/>
<feature type="transmembrane region" description="Helical" evidence="7">
    <location>
        <begin position="297"/>
        <end position="330"/>
    </location>
</feature>
<feature type="transmembrane region" description="Helical" evidence="7">
    <location>
        <begin position="400"/>
        <end position="422"/>
    </location>
</feature>
<dbReference type="GO" id="GO:0016020">
    <property type="term" value="C:membrane"/>
    <property type="evidence" value="ECO:0007669"/>
    <property type="project" value="UniProtKB-SubCell"/>
</dbReference>
<evidence type="ECO:0000256" key="6">
    <source>
        <dbReference type="SAM" id="MobiDB-lite"/>
    </source>
</evidence>
<reference evidence="9" key="1">
    <citation type="submission" date="2017-12" db="EMBL/GenBank/DDBJ databases">
        <title>Whole genome sequencing of Acidipropionibacterium jensenii strains JS279 and JS280.</title>
        <authorList>
            <person name="Deptula P."/>
            <person name="Laine P."/>
            <person name="Smolander O.-P."/>
            <person name="Paulin L."/>
            <person name="Auvinen P."/>
            <person name="Varmanen P."/>
        </authorList>
    </citation>
    <scope>NUCLEOTIDE SEQUENCE [LARGE SCALE GENOMIC DNA]</scope>
    <source>
        <strain evidence="9">JS280</strain>
    </source>
</reference>
<dbReference type="RefSeq" id="WP_097798567.1">
    <property type="nucleotide sequence ID" value="NZ_CP025570.1"/>
</dbReference>
<keyword evidence="5 7" id="KW-0472">Membrane</keyword>
<dbReference type="AlphaFoldDB" id="A0A3Q9UK81"/>
<feature type="transmembrane region" description="Helical" evidence="7">
    <location>
        <begin position="162"/>
        <end position="188"/>
    </location>
</feature>
<dbReference type="Pfam" id="PF01594">
    <property type="entry name" value="AI-2E_transport"/>
    <property type="match status" value="1"/>
</dbReference>
<comment type="subcellular location">
    <subcellularLocation>
        <location evidence="1">Membrane</location>
        <topology evidence="1">Multi-pass membrane protein</topology>
    </subcellularLocation>
</comment>
<dbReference type="EMBL" id="CP025570">
    <property type="protein sequence ID" value="AZZ39104.1"/>
    <property type="molecule type" value="Genomic_DNA"/>
</dbReference>
<accession>A0A3Q9UK81</accession>
<gene>
    <name evidence="8" type="ORF">C0Z10_04355</name>
</gene>
<feature type="region of interest" description="Disordered" evidence="6">
    <location>
        <begin position="1"/>
        <end position="103"/>
    </location>
</feature>
<evidence type="ECO:0000256" key="7">
    <source>
        <dbReference type="SAM" id="Phobius"/>
    </source>
</evidence>
<sequence length="457" mass="48964">MTRRSSSPDGEGTEESPTRSEEPSSGRLVRIQRAVRRQISKVQAVTAVTPPPIPQQPVNVADQGTADQSVAADQGTADRGVGGEPVPASQDHGAEPHPGVPQEHGTLPRFTVAVLTIGAAWLAFSLLHDLAGVIAPMFLALNLMITAYPIHSFLVRHHWPRGISAIITGLVVVLVLGGFLAGIAWSVAATITQMQKYVPQMESLYRNAIELLTRIGWDEEFILEKVRRIDPQQVVGVATSLLSDTTSVLTMIVVIITGMIFMVMDTSRFGERLEAAGRQKPGIVASLIAFASGIRRYWLVTTVFGLIVALLDWGVLAAIGVPLAAVWALFSFLTNYVPNIGFVIGVIPPAMLALFDKGWVSAVIVVAAYSVLNFVVQSIIQPTFAGDAVGLTPTLSFLSLLLWGWVFGALGTLIALPCSLLVKAMLIDPDPESRWVNALISPRGDELESSSVQSAPD</sequence>
<evidence type="ECO:0000313" key="9">
    <source>
        <dbReference type="Proteomes" id="UP000285875"/>
    </source>
</evidence>
<evidence type="ECO:0000256" key="2">
    <source>
        <dbReference type="ARBA" id="ARBA00009773"/>
    </source>
</evidence>
<evidence type="ECO:0000256" key="5">
    <source>
        <dbReference type="ARBA" id="ARBA00023136"/>
    </source>
</evidence>
<dbReference type="Proteomes" id="UP000285875">
    <property type="component" value="Chromosome"/>
</dbReference>
<evidence type="ECO:0000256" key="3">
    <source>
        <dbReference type="ARBA" id="ARBA00022692"/>
    </source>
</evidence>
<keyword evidence="3 7" id="KW-0812">Transmembrane</keyword>
<keyword evidence="4 7" id="KW-1133">Transmembrane helix</keyword>
<evidence type="ECO:0000313" key="8">
    <source>
        <dbReference type="EMBL" id="AZZ39104.1"/>
    </source>
</evidence>
<dbReference type="PANTHER" id="PTHR21716:SF64">
    <property type="entry name" value="AI-2 TRANSPORT PROTEIN TQSA"/>
    <property type="match status" value="1"/>
</dbReference>
<feature type="transmembrane region" description="Helical" evidence="7">
    <location>
        <begin position="246"/>
        <end position="264"/>
    </location>
</feature>
<evidence type="ECO:0000256" key="4">
    <source>
        <dbReference type="ARBA" id="ARBA00022989"/>
    </source>
</evidence>
<dbReference type="GO" id="GO:0055085">
    <property type="term" value="P:transmembrane transport"/>
    <property type="evidence" value="ECO:0007669"/>
    <property type="project" value="TreeGrafter"/>
</dbReference>